<dbReference type="GO" id="GO:0006412">
    <property type="term" value="P:translation"/>
    <property type="evidence" value="ECO:0007669"/>
    <property type="project" value="InterPro"/>
</dbReference>
<evidence type="ECO:0000256" key="4">
    <source>
        <dbReference type="ARBA" id="ARBA00023274"/>
    </source>
</evidence>
<evidence type="ECO:0000313" key="8">
    <source>
        <dbReference type="Proteomes" id="UP000229570"/>
    </source>
</evidence>
<protein>
    <recommendedName>
        <fullName evidence="6">50S ribosomal protein L16</fullName>
    </recommendedName>
</protein>
<dbReference type="InterPro" id="IPR016180">
    <property type="entry name" value="Ribosomal_uL16_dom"/>
</dbReference>
<dbReference type="PANTHER" id="PTHR12220">
    <property type="entry name" value="50S/60S RIBOSOMAL PROTEIN L16"/>
    <property type="match status" value="1"/>
</dbReference>
<dbReference type="GO" id="GO:1990904">
    <property type="term" value="C:ribonucleoprotein complex"/>
    <property type="evidence" value="ECO:0007669"/>
    <property type="project" value="UniProtKB-KW"/>
</dbReference>
<evidence type="ECO:0000256" key="1">
    <source>
        <dbReference type="ARBA" id="ARBA00008931"/>
    </source>
</evidence>
<proteinExistence type="inferred from homology"/>
<keyword evidence="6" id="KW-0699">rRNA-binding</keyword>
<dbReference type="InterPro" id="IPR036920">
    <property type="entry name" value="Ribosomal_uL16_sf"/>
</dbReference>
<dbReference type="PRINTS" id="PR00060">
    <property type="entry name" value="RIBOSOMALL16"/>
</dbReference>
<dbReference type="FunFam" id="3.90.1170.10:FF:000001">
    <property type="entry name" value="50S ribosomal protein L16"/>
    <property type="match status" value="1"/>
</dbReference>
<dbReference type="PANTHER" id="PTHR12220:SF13">
    <property type="entry name" value="LARGE RIBOSOMAL SUBUNIT PROTEIN UL16M"/>
    <property type="match status" value="1"/>
</dbReference>
<dbReference type="AlphaFoldDB" id="A0A2H0KND3"/>
<dbReference type="Pfam" id="PF00252">
    <property type="entry name" value="Ribosomal_L16"/>
    <property type="match status" value="1"/>
</dbReference>
<evidence type="ECO:0000256" key="3">
    <source>
        <dbReference type="ARBA" id="ARBA00022980"/>
    </source>
</evidence>
<gene>
    <name evidence="7" type="ORF">COV86_01075</name>
</gene>
<comment type="caution">
    <text evidence="7">The sequence shown here is derived from an EMBL/GenBank/DDBJ whole genome shotgun (WGS) entry which is preliminary data.</text>
</comment>
<keyword evidence="4 5" id="KW-0687">Ribonucleoprotein</keyword>
<name>A0A2H0KND3_9BACT</name>
<dbReference type="Proteomes" id="UP000229570">
    <property type="component" value="Unassembled WGS sequence"/>
</dbReference>
<comment type="similarity">
    <text evidence="1 5">Belongs to the universal ribosomal protein uL16 family.</text>
</comment>
<evidence type="ECO:0000256" key="2">
    <source>
        <dbReference type="ARBA" id="ARBA00022555"/>
    </source>
</evidence>
<dbReference type="InterPro" id="IPR000114">
    <property type="entry name" value="Ribosomal_uL16_bact-type"/>
</dbReference>
<dbReference type="EMBL" id="PCVL01000012">
    <property type="protein sequence ID" value="PIQ72770.1"/>
    <property type="molecule type" value="Genomic_DNA"/>
</dbReference>
<evidence type="ECO:0000313" key="7">
    <source>
        <dbReference type="EMBL" id="PIQ72770.1"/>
    </source>
</evidence>
<evidence type="ECO:0000256" key="6">
    <source>
        <dbReference type="RuleBase" id="RU004414"/>
    </source>
</evidence>
<organism evidence="7 8">
    <name type="scientific">Candidatus Roizmanbacteria bacterium CG11_big_fil_rev_8_21_14_0_20_35_14</name>
    <dbReference type="NCBI Taxonomy" id="1974855"/>
    <lineage>
        <taxon>Bacteria</taxon>
        <taxon>Candidatus Roizmaniibacteriota</taxon>
    </lineage>
</organism>
<keyword evidence="6" id="KW-0694">RNA-binding</keyword>
<sequence length="136" mass="15545">MLAPKRQKYRKQFRGIWRRLATKGDKLNFGNYGLKTVVTGWIKDREIEAVRVVFARATRKYGKFWIRIFPDKPYTKKPPEVTMGSGKGDVDHFVASVTPGRVLFEIDGLSRDESLEVLRTVASKLSVKTKVVSKTV</sequence>
<dbReference type="Gene3D" id="3.90.1170.10">
    <property type="entry name" value="Ribosomal protein L10e/L16"/>
    <property type="match status" value="1"/>
</dbReference>
<comment type="function">
    <text evidence="6">Binds 23S rRNA and is also seen to make contacts with the A and possibly P site tRNAs.</text>
</comment>
<dbReference type="SUPFAM" id="SSF54686">
    <property type="entry name" value="Ribosomal protein L16p/L10e"/>
    <property type="match status" value="1"/>
</dbReference>
<dbReference type="NCBIfam" id="TIGR01164">
    <property type="entry name" value="rplP_bact"/>
    <property type="match status" value="1"/>
</dbReference>
<dbReference type="CDD" id="cd01433">
    <property type="entry name" value="Ribosomal_L16_L10e"/>
    <property type="match status" value="1"/>
</dbReference>
<dbReference type="GO" id="GO:0019843">
    <property type="term" value="F:rRNA binding"/>
    <property type="evidence" value="ECO:0007669"/>
    <property type="project" value="UniProtKB-KW"/>
</dbReference>
<reference evidence="7 8" key="1">
    <citation type="submission" date="2017-09" db="EMBL/GenBank/DDBJ databases">
        <title>Depth-based differentiation of microbial function through sediment-hosted aquifers and enrichment of novel symbionts in the deep terrestrial subsurface.</title>
        <authorList>
            <person name="Probst A.J."/>
            <person name="Ladd B."/>
            <person name="Jarett J.K."/>
            <person name="Geller-Mcgrath D.E."/>
            <person name="Sieber C.M."/>
            <person name="Emerson J.B."/>
            <person name="Anantharaman K."/>
            <person name="Thomas B.C."/>
            <person name="Malmstrom R."/>
            <person name="Stieglmeier M."/>
            <person name="Klingl A."/>
            <person name="Woyke T."/>
            <person name="Ryan C.M."/>
            <person name="Banfield J.F."/>
        </authorList>
    </citation>
    <scope>NUCLEOTIDE SEQUENCE [LARGE SCALE GENOMIC DNA]</scope>
    <source>
        <strain evidence="7">CG11_big_fil_rev_8_21_14_0_20_35_14</strain>
    </source>
</reference>
<dbReference type="InterPro" id="IPR047873">
    <property type="entry name" value="Ribosomal_uL16"/>
</dbReference>
<comment type="subunit">
    <text evidence="6">Part of the 50S ribosomal subunit.</text>
</comment>
<keyword evidence="2 6" id="KW-0820">tRNA-binding</keyword>
<dbReference type="GO" id="GO:0003735">
    <property type="term" value="F:structural constituent of ribosome"/>
    <property type="evidence" value="ECO:0007669"/>
    <property type="project" value="InterPro"/>
</dbReference>
<evidence type="ECO:0000256" key="5">
    <source>
        <dbReference type="RuleBase" id="RU004413"/>
    </source>
</evidence>
<dbReference type="GO" id="GO:0005840">
    <property type="term" value="C:ribosome"/>
    <property type="evidence" value="ECO:0007669"/>
    <property type="project" value="UniProtKB-KW"/>
</dbReference>
<accession>A0A2H0KND3</accession>
<dbReference type="GO" id="GO:0000049">
    <property type="term" value="F:tRNA binding"/>
    <property type="evidence" value="ECO:0007669"/>
    <property type="project" value="UniProtKB-KW"/>
</dbReference>
<keyword evidence="3 5" id="KW-0689">Ribosomal protein</keyword>